<dbReference type="EMBL" id="JASPKY010000686">
    <property type="protein sequence ID" value="KAK9686729.1"/>
    <property type="molecule type" value="Genomic_DNA"/>
</dbReference>
<protein>
    <recommendedName>
        <fullName evidence="5">Transposase</fullName>
    </recommendedName>
</protein>
<sequence>MVGNYVRKAGQKWDENAMENAIRAVQSQQMGWLKAFGVPFTTLRRRATDANKTIKHSAKGLSRFHTTLTNEQERMLVERLKLLEQGLFGLTCDDLRRFVYDWAERKIVPLSQLQESESPEDNLVVDNGVVEDQNEQLFQRNENDSEHFQELEDEQTRLEDEVNTENQETNLRTGLRGKDGHRWCTVANTRKRISSRNMVHFVQGPLGETRDADTPLGTKYMLNAEPYLGKHTNTNGLPLGEYYVLSDDVPGAMWLLCNDEDCLQLQH</sequence>
<dbReference type="Gene3D" id="1.10.10.60">
    <property type="entry name" value="Homeodomain-like"/>
    <property type="match status" value="1"/>
</dbReference>
<keyword evidence="4" id="KW-1185">Reference proteome</keyword>
<evidence type="ECO:0000313" key="4">
    <source>
        <dbReference type="Proteomes" id="UP001458880"/>
    </source>
</evidence>
<evidence type="ECO:0000256" key="1">
    <source>
        <dbReference type="ARBA" id="ARBA00004123"/>
    </source>
</evidence>
<dbReference type="SUPFAM" id="SSF46689">
    <property type="entry name" value="Homeodomain-like"/>
    <property type="match status" value="1"/>
</dbReference>
<evidence type="ECO:0008006" key="5">
    <source>
        <dbReference type="Google" id="ProtNLM"/>
    </source>
</evidence>
<comment type="subcellular location">
    <subcellularLocation>
        <location evidence="1">Nucleus</location>
    </subcellularLocation>
</comment>
<dbReference type="AlphaFoldDB" id="A0AAW1IBY8"/>
<gene>
    <name evidence="3" type="ORF">QE152_g36962</name>
</gene>
<dbReference type="InterPro" id="IPR009057">
    <property type="entry name" value="Homeodomain-like_sf"/>
</dbReference>
<keyword evidence="2" id="KW-0175">Coiled coil</keyword>
<accession>A0AAW1IBY8</accession>
<evidence type="ECO:0000313" key="3">
    <source>
        <dbReference type="EMBL" id="KAK9686729.1"/>
    </source>
</evidence>
<evidence type="ECO:0000256" key="2">
    <source>
        <dbReference type="SAM" id="Coils"/>
    </source>
</evidence>
<name>A0AAW1IBY8_POPJA</name>
<reference evidence="3 4" key="1">
    <citation type="journal article" date="2024" name="BMC Genomics">
        <title>De novo assembly and annotation of Popillia japonica's genome with initial clues to its potential as an invasive pest.</title>
        <authorList>
            <person name="Cucini C."/>
            <person name="Boschi S."/>
            <person name="Funari R."/>
            <person name="Cardaioli E."/>
            <person name="Iannotti N."/>
            <person name="Marturano G."/>
            <person name="Paoli F."/>
            <person name="Bruttini M."/>
            <person name="Carapelli A."/>
            <person name="Frati F."/>
            <person name="Nardi F."/>
        </authorList>
    </citation>
    <scope>NUCLEOTIDE SEQUENCE [LARGE SCALE GENOMIC DNA]</scope>
    <source>
        <strain evidence="3">DMR45628</strain>
    </source>
</reference>
<feature type="coiled-coil region" evidence="2">
    <location>
        <begin position="134"/>
        <end position="168"/>
    </location>
</feature>
<dbReference type="GO" id="GO:0005634">
    <property type="term" value="C:nucleus"/>
    <property type="evidence" value="ECO:0007669"/>
    <property type="project" value="UniProtKB-SubCell"/>
</dbReference>
<organism evidence="3 4">
    <name type="scientific">Popillia japonica</name>
    <name type="common">Japanese beetle</name>
    <dbReference type="NCBI Taxonomy" id="7064"/>
    <lineage>
        <taxon>Eukaryota</taxon>
        <taxon>Metazoa</taxon>
        <taxon>Ecdysozoa</taxon>
        <taxon>Arthropoda</taxon>
        <taxon>Hexapoda</taxon>
        <taxon>Insecta</taxon>
        <taxon>Pterygota</taxon>
        <taxon>Neoptera</taxon>
        <taxon>Endopterygota</taxon>
        <taxon>Coleoptera</taxon>
        <taxon>Polyphaga</taxon>
        <taxon>Scarabaeiformia</taxon>
        <taxon>Scarabaeidae</taxon>
        <taxon>Rutelinae</taxon>
        <taxon>Popillia</taxon>
    </lineage>
</organism>
<dbReference type="Proteomes" id="UP001458880">
    <property type="component" value="Unassembled WGS sequence"/>
</dbReference>
<comment type="caution">
    <text evidence="3">The sequence shown here is derived from an EMBL/GenBank/DDBJ whole genome shotgun (WGS) entry which is preliminary data.</text>
</comment>
<proteinExistence type="predicted"/>